<gene>
    <name evidence="2" type="ORF">F2Q68_00013246</name>
</gene>
<dbReference type="AlphaFoldDB" id="A0A8S9HQ97"/>
<feature type="compositionally biased region" description="Basic residues" evidence="1">
    <location>
        <begin position="177"/>
        <end position="186"/>
    </location>
</feature>
<sequence>MSIAKDTLSNNEQPRRCTRPSYTPLLVSWRNLMRRWPGAALSDDEKCDDDQYQSFKCESYLGPAALLYANRQRSKIADSWIVRNGYESVYVQCFGLVVEPVDKVLIFQCVYAYLVVSCIDSARVKKAMPLMRRRVTEEGDEIDAEDGIVGEERTVVLRRTRRQDSSKMENTKEERKKERKRREKKI</sequence>
<organism evidence="2 3">
    <name type="scientific">Brassica cretica</name>
    <name type="common">Mustard</name>
    <dbReference type="NCBI Taxonomy" id="69181"/>
    <lineage>
        <taxon>Eukaryota</taxon>
        <taxon>Viridiplantae</taxon>
        <taxon>Streptophyta</taxon>
        <taxon>Embryophyta</taxon>
        <taxon>Tracheophyta</taxon>
        <taxon>Spermatophyta</taxon>
        <taxon>Magnoliopsida</taxon>
        <taxon>eudicotyledons</taxon>
        <taxon>Gunneridae</taxon>
        <taxon>Pentapetalae</taxon>
        <taxon>rosids</taxon>
        <taxon>malvids</taxon>
        <taxon>Brassicales</taxon>
        <taxon>Brassicaceae</taxon>
        <taxon>Brassiceae</taxon>
        <taxon>Brassica</taxon>
    </lineage>
</organism>
<evidence type="ECO:0000313" key="2">
    <source>
        <dbReference type="EMBL" id="KAF2558792.1"/>
    </source>
</evidence>
<evidence type="ECO:0000256" key="1">
    <source>
        <dbReference type="SAM" id="MobiDB-lite"/>
    </source>
</evidence>
<proteinExistence type="predicted"/>
<comment type="caution">
    <text evidence="2">The sequence shown here is derived from an EMBL/GenBank/DDBJ whole genome shotgun (WGS) entry which is preliminary data.</text>
</comment>
<feature type="compositionally biased region" description="Basic and acidic residues" evidence="1">
    <location>
        <begin position="162"/>
        <end position="176"/>
    </location>
</feature>
<dbReference type="Proteomes" id="UP000712281">
    <property type="component" value="Unassembled WGS sequence"/>
</dbReference>
<dbReference type="EMBL" id="QGKW02001940">
    <property type="protein sequence ID" value="KAF2558792.1"/>
    <property type="molecule type" value="Genomic_DNA"/>
</dbReference>
<accession>A0A8S9HQ97</accession>
<name>A0A8S9HQ97_BRACR</name>
<feature type="region of interest" description="Disordered" evidence="1">
    <location>
        <begin position="157"/>
        <end position="186"/>
    </location>
</feature>
<reference evidence="2" key="1">
    <citation type="submission" date="2019-12" db="EMBL/GenBank/DDBJ databases">
        <title>Genome sequencing and annotation of Brassica cretica.</title>
        <authorList>
            <person name="Studholme D.J."/>
            <person name="Sarris P.F."/>
        </authorList>
    </citation>
    <scope>NUCLEOTIDE SEQUENCE</scope>
    <source>
        <strain evidence="2">PFS-001/15</strain>
        <tissue evidence="2">Leaf</tissue>
    </source>
</reference>
<evidence type="ECO:0000313" key="3">
    <source>
        <dbReference type="Proteomes" id="UP000712281"/>
    </source>
</evidence>
<protein>
    <submittedName>
        <fullName evidence="2">Uncharacterized protein</fullName>
    </submittedName>
</protein>